<name>A0A5C7B8C9_9BACT</name>
<evidence type="ECO:0000313" key="1">
    <source>
        <dbReference type="EMBL" id="TXE14765.1"/>
    </source>
</evidence>
<protein>
    <submittedName>
        <fullName evidence="1">Class I SAM-dependent methyltransferase</fullName>
    </submittedName>
</protein>
<dbReference type="GO" id="GO:0032259">
    <property type="term" value="P:methylation"/>
    <property type="evidence" value="ECO:0007669"/>
    <property type="project" value="UniProtKB-KW"/>
</dbReference>
<dbReference type="Gene3D" id="3.40.50.150">
    <property type="entry name" value="Vaccinia Virus protein VP39"/>
    <property type="match status" value="1"/>
</dbReference>
<accession>A0A5C7B8C9</accession>
<organism evidence="1 2">
    <name type="scientific">Algoriphagus aquimarinus</name>
    <dbReference type="NCBI Taxonomy" id="237018"/>
    <lineage>
        <taxon>Bacteria</taxon>
        <taxon>Pseudomonadati</taxon>
        <taxon>Bacteroidota</taxon>
        <taxon>Cytophagia</taxon>
        <taxon>Cytophagales</taxon>
        <taxon>Cyclobacteriaceae</taxon>
        <taxon>Algoriphagus</taxon>
    </lineage>
</organism>
<dbReference type="CDD" id="cd02440">
    <property type="entry name" value="AdoMet_MTases"/>
    <property type="match status" value="1"/>
</dbReference>
<dbReference type="OrthoDB" id="9791837at2"/>
<gene>
    <name evidence="1" type="ORF">ESV85_04145</name>
</gene>
<dbReference type="Proteomes" id="UP000321935">
    <property type="component" value="Unassembled WGS sequence"/>
</dbReference>
<keyword evidence="1" id="KW-0808">Transferase</keyword>
<dbReference type="AlphaFoldDB" id="A0A5C7B8C9"/>
<comment type="caution">
    <text evidence="1">The sequence shown here is derived from an EMBL/GenBank/DDBJ whole genome shotgun (WGS) entry which is preliminary data.</text>
</comment>
<keyword evidence="1" id="KW-0489">Methyltransferase</keyword>
<dbReference type="PANTHER" id="PTHR43861">
    <property type="entry name" value="TRANS-ACONITATE 2-METHYLTRANSFERASE-RELATED"/>
    <property type="match status" value="1"/>
</dbReference>
<reference evidence="1 2" key="1">
    <citation type="submission" date="2019-08" db="EMBL/GenBank/DDBJ databases">
        <title>Genomes sequence of Algoriphagus aquimarinus ACAM450.</title>
        <authorList>
            <person name="Bowman J.P."/>
        </authorList>
    </citation>
    <scope>NUCLEOTIDE SEQUENCE [LARGE SCALE GENOMIC DNA]</scope>
    <source>
        <strain evidence="1 2">ACAM 450</strain>
    </source>
</reference>
<dbReference type="EMBL" id="VORW01000001">
    <property type="protein sequence ID" value="TXE14765.1"/>
    <property type="molecule type" value="Genomic_DNA"/>
</dbReference>
<dbReference type="SUPFAM" id="SSF53335">
    <property type="entry name" value="S-adenosyl-L-methionine-dependent methyltransferases"/>
    <property type="match status" value="1"/>
</dbReference>
<dbReference type="Pfam" id="PF13489">
    <property type="entry name" value="Methyltransf_23"/>
    <property type="match status" value="1"/>
</dbReference>
<dbReference type="GO" id="GO:0008168">
    <property type="term" value="F:methyltransferase activity"/>
    <property type="evidence" value="ECO:0007669"/>
    <property type="project" value="UniProtKB-KW"/>
</dbReference>
<sequence length="301" mass="35429">MRECEVCGATDYSVIMAKERMFGLGGSFEYKECNSCKGLFLLDIPMDLGSYYPPNYYSFKEYLASNPLSKILKKLRYKAFKSRVSLRPPSYFDWLDHLNVNEKSRIADIGCGNGQLLAELSYCGFKSLEGYDPFLHESQEFDGFSLKKIDFFDIEDKYDLVMFHHSFEHIPDPVRCFEKLVEILNPRGEALIRVPVTDGKVWKEEREYWFQLDAPRHLFIPNTKSMKVLADRFDLELFNISFDSLDSQFWGTELYKREKSYMGTDIRKEFSKNELLKFKEKADQYNELNCGDQACFYLRKK</sequence>
<evidence type="ECO:0000313" key="2">
    <source>
        <dbReference type="Proteomes" id="UP000321935"/>
    </source>
</evidence>
<dbReference type="InterPro" id="IPR029063">
    <property type="entry name" value="SAM-dependent_MTases_sf"/>
</dbReference>
<dbReference type="RefSeq" id="WP_146914979.1">
    <property type="nucleotide sequence ID" value="NZ_VORW01000001.1"/>
</dbReference>
<proteinExistence type="predicted"/>